<dbReference type="Proteomes" id="UP001216907">
    <property type="component" value="Unassembled WGS sequence"/>
</dbReference>
<sequence>MRHHLVAAAALAGAWGLTSPASGQGPAAKEFIKDADDLRARAATELRATKPDFVVFVPRIRDGAVADTGNEHFLVFDGPDGSLMAVWTQSSVENYSAAQPADQHIAFARSDDEGKTWTEPRVVAGPKKPGDGPMASWGYPLVAKTGRIYVLYSQHIGRFDTFFHHTGWLRGVISDDAGRTWSPPQDVPVARSIHDNPDPTMPPNMLCWQKPLRLGAGGRYLAGFTRWTSYAVIPNPLKDWRAADARVEFMRFENVDDAPEPRDLKISWFASNDKALAVPFPGRPERSACQEPSIVRLPDGRLFVVMRTAAGSPYWSQSGDGGETWTSPQVLLRKDGGAPLLHPLSPCPIYDVGESAGGGRYALFLHNHDGHYKGYGPADTGRHRRPIFLAAGRFQAGADQPVWFDEPRPFMDHDGVALGKPGTPGRLDLALYASSTVRNGRAVLWYPDRKFFLLGRIIGPEWFAPAP</sequence>
<feature type="chain" id="PRO_5046862749" evidence="1">
    <location>
        <begin position="24"/>
        <end position="467"/>
    </location>
</feature>
<proteinExistence type="predicted"/>
<keyword evidence="4" id="KW-1185">Reference proteome</keyword>
<evidence type="ECO:0000313" key="3">
    <source>
        <dbReference type="EMBL" id="MDG3008019.1"/>
    </source>
</evidence>
<comment type="caution">
    <text evidence="3">The sequence shown here is derived from an EMBL/GenBank/DDBJ whole genome shotgun (WGS) entry which is preliminary data.</text>
</comment>
<dbReference type="GO" id="GO:0016798">
    <property type="term" value="F:hydrolase activity, acting on glycosyl bonds"/>
    <property type="evidence" value="ECO:0007669"/>
    <property type="project" value="UniProtKB-KW"/>
</dbReference>
<evidence type="ECO:0000256" key="1">
    <source>
        <dbReference type="SAM" id="SignalP"/>
    </source>
</evidence>
<feature type="domain" description="Sialidase" evidence="2">
    <location>
        <begin position="81"/>
        <end position="331"/>
    </location>
</feature>
<accession>A0ABT6FKG0</accession>
<name>A0ABT6FKG0_9BACT</name>
<keyword evidence="3" id="KW-0378">Hydrolase</keyword>
<feature type="signal peptide" evidence="1">
    <location>
        <begin position="1"/>
        <end position="23"/>
    </location>
</feature>
<dbReference type="EMBL" id="JARRAG010000002">
    <property type="protein sequence ID" value="MDG3008019.1"/>
    <property type="molecule type" value="Genomic_DNA"/>
</dbReference>
<dbReference type="Pfam" id="PF13088">
    <property type="entry name" value="BNR_2"/>
    <property type="match status" value="1"/>
</dbReference>
<dbReference type="InterPro" id="IPR011040">
    <property type="entry name" value="Sialidase"/>
</dbReference>
<reference evidence="3 4" key="1">
    <citation type="submission" date="2023-03" db="EMBL/GenBank/DDBJ databases">
        <title>Paludisphaera mucosa sp. nov. a novel planctomycete from northern fen.</title>
        <authorList>
            <person name="Ivanova A."/>
        </authorList>
    </citation>
    <scope>NUCLEOTIDE SEQUENCE [LARGE SCALE GENOMIC DNA]</scope>
    <source>
        <strain evidence="3 4">Pla2</strain>
    </source>
</reference>
<dbReference type="Gene3D" id="2.120.10.10">
    <property type="match status" value="2"/>
</dbReference>
<protein>
    <submittedName>
        <fullName evidence="3">Sialidase family protein</fullName>
        <ecNumber evidence="3">3.2.1.-</ecNumber>
    </submittedName>
</protein>
<dbReference type="RefSeq" id="WP_277864287.1">
    <property type="nucleotide sequence ID" value="NZ_JARRAG010000002.1"/>
</dbReference>
<evidence type="ECO:0000313" key="4">
    <source>
        <dbReference type="Proteomes" id="UP001216907"/>
    </source>
</evidence>
<evidence type="ECO:0000259" key="2">
    <source>
        <dbReference type="Pfam" id="PF13088"/>
    </source>
</evidence>
<dbReference type="CDD" id="cd15482">
    <property type="entry name" value="Sialidase_non-viral"/>
    <property type="match status" value="2"/>
</dbReference>
<keyword evidence="1" id="KW-0732">Signal</keyword>
<keyword evidence="3" id="KW-0326">Glycosidase</keyword>
<dbReference type="SUPFAM" id="SSF50939">
    <property type="entry name" value="Sialidases"/>
    <property type="match status" value="1"/>
</dbReference>
<gene>
    <name evidence="3" type="ORF">PZE19_30000</name>
</gene>
<dbReference type="InterPro" id="IPR036278">
    <property type="entry name" value="Sialidase_sf"/>
</dbReference>
<organism evidence="3 4">
    <name type="scientific">Paludisphaera mucosa</name>
    <dbReference type="NCBI Taxonomy" id="3030827"/>
    <lineage>
        <taxon>Bacteria</taxon>
        <taxon>Pseudomonadati</taxon>
        <taxon>Planctomycetota</taxon>
        <taxon>Planctomycetia</taxon>
        <taxon>Isosphaerales</taxon>
        <taxon>Isosphaeraceae</taxon>
        <taxon>Paludisphaera</taxon>
    </lineage>
</organism>
<dbReference type="EC" id="3.2.1.-" evidence="3"/>